<feature type="transmembrane region" description="Helical" evidence="14">
    <location>
        <begin position="382"/>
        <end position="402"/>
    </location>
</feature>
<dbReference type="GO" id="GO:0005737">
    <property type="term" value="C:cytoplasm"/>
    <property type="evidence" value="ECO:0007669"/>
    <property type="project" value="UniProtKB-SubCell"/>
</dbReference>
<evidence type="ECO:0000256" key="13">
    <source>
        <dbReference type="SAM" id="MobiDB-lite"/>
    </source>
</evidence>
<feature type="transmembrane region" description="Helical" evidence="14">
    <location>
        <begin position="456"/>
        <end position="476"/>
    </location>
</feature>
<feature type="transmembrane region" description="Helical" evidence="14">
    <location>
        <begin position="340"/>
        <end position="362"/>
    </location>
</feature>
<dbReference type="GO" id="GO:0016301">
    <property type="term" value="F:kinase activity"/>
    <property type="evidence" value="ECO:0007669"/>
    <property type="project" value="UniProtKB-KW"/>
</dbReference>
<dbReference type="PROSITE" id="PS51104">
    <property type="entry name" value="PTS_EIIC_TYPE_2"/>
    <property type="match status" value="1"/>
</dbReference>
<dbReference type="Pfam" id="PF02378">
    <property type="entry name" value="PTS_EIIC"/>
    <property type="match status" value="1"/>
</dbReference>
<dbReference type="GO" id="GO:0090563">
    <property type="term" value="F:protein-phosphocysteine-sugar phosphotransferase activity"/>
    <property type="evidence" value="ECO:0007669"/>
    <property type="project" value="TreeGrafter"/>
</dbReference>
<dbReference type="InterPro" id="IPR003501">
    <property type="entry name" value="PTS_EIIB_2/3"/>
</dbReference>
<dbReference type="PATRIC" id="fig|301148.3.peg.4069"/>
<evidence type="ECO:0000256" key="4">
    <source>
        <dbReference type="ARBA" id="ARBA00022475"/>
    </source>
</evidence>
<organism evidence="18 19">
    <name type="scientific">Caldibacillus debilis</name>
    <dbReference type="NCBI Taxonomy" id="301148"/>
    <lineage>
        <taxon>Bacteria</taxon>
        <taxon>Bacillati</taxon>
        <taxon>Bacillota</taxon>
        <taxon>Bacilli</taxon>
        <taxon>Bacillales</taxon>
        <taxon>Bacillaceae</taxon>
        <taxon>Caldibacillus</taxon>
    </lineage>
</organism>
<dbReference type="GO" id="GO:0022877">
    <property type="term" value="F:protein-N(PI)-phosphohistidine-fructose phosphotransferase system transporter activity"/>
    <property type="evidence" value="ECO:0007669"/>
    <property type="project" value="InterPro"/>
</dbReference>
<dbReference type="AlphaFoldDB" id="A0A150LYX5"/>
<feature type="transmembrane region" description="Helical" evidence="14">
    <location>
        <begin position="483"/>
        <end position="503"/>
    </location>
</feature>
<dbReference type="Pfam" id="PF02302">
    <property type="entry name" value="PTS_IIB"/>
    <property type="match status" value="1"/>
</dbReference>
<evidence type="ECO:0000256" key="2">
    <source>
        <dbReference type="ARBA" id="ARBA00004496"/>
    </source>
</evidence>
<evidence type="ECO:0000259" key="17">
    <source>
        <dbReference type="PROSITE" id="PS51104"/>
    </source>
</evidence>
<evidence type="ECO:0000256" key="7">
    <source>
        <dbReference type="ARBA" id="ARBA00022679"/>
    </source>
</evidence>
<dbReference type="PROSITE" id="PS00372">
    <property type="entry name" value="PTS_EIIA_TYPE_2_HIS"/>
    <property type="match status" value="1"/>
</dbReference>
<evidence type="ECO:0000256" key="14">
    <source>
        <dbReference type="SAM" id="Phobius"/>
    </source>
</evidence>
<dbReference type="NCBIfam" id="TIGR00848">
    <property type="entry name" value="fruA"/>
    <property type="match status" value="1"/>
</dbReference>
<dbReference type="GO" id="GO:0009401">
    <property type="term" value="P:phosphoenolpyruvate-dependent sugar phosphotransferase system"/>
    <property type="evidence" value="ECO:0007669"/>
    <property type="project" value="UniProtKB-KW"/>
</dbReference>
<dbReference type="PROSITE" id="PS51094">
    <property type="entry name" value="PTS_EIIA_TYPE_2"/>
    <property type="match status" value="1"/>
</dbReference>
<gene>
    <name evidence="18" type="ORF">B4135_2529</name>
</gene>
<dbReference type="GO" id="GO:0005351">
    <property type="term" value="F:carbohydrate:proton symporter activity"/>
    <property type="evidence" value="ECO:0007669"/>
    <property type="project" value="InterPro"/>
</dbReference>
<keyword evidence="10" id="KW-0418">Kinase</keyword>
<sequence>MFFPPNNLFSRGTSEQGDGNTDFFPSINVSPGAATRSVLSVNKRFLPQVPVKIKNIFRTNRHYDKEERKSCIRENASGRNKKTMGKAKILAVTACPVGIAHTYMAAENLQKAGEALGVDIKVETQGSIGVENPLTEKDIAEADGIIIAADKEVPKERFAGKRVLITGVQDGIKRPEELIKQVLEGDVPIYRPQTAAADADQKSVRKENPVYRHLMSGVSYMVPFIVVGGLLIALSLSLGGEQTPKGIVIPDDSFWKHIERLGAASFMFMVPILAGFIAVSIADRPGLVPGMIGGYIAANGSFYGSEAGAGFIGGIIAGFLAGYVALAIKRIKVPKAVQPVMPIIFIPIISSLIVGLLLIFVIGAPVAKLFEFLTDWLATMEGGSSIVLAMILGAMIAFDMGGPLNKVAFLFGAAMIGEGNYSIMGPIAVAICIPPIGMGLATFINKRKYSQEEWEAGKAAFTMGLFGITEGAIPFAARDPLRVIPSIIVGSMAGSVIAMIGNVGDRVAHGGPIVAVLGAVDNVFMFFVAAIIGSFVTAFMVNLLKKDVEDGNGKAAKREKKEKSAADEDQKPSDSAETPENFKLADLTNMNLIEPELKGSTRDEIIHEMIEMLDKEGILSSKEEFKKAIFNREKEGSTGLGMAIAIPHGKSAGVKRPAVAFGLKRDGVNWNSIDGNDAKLIFMLAVPERAAGNAHLKILQMLSRKLMDETFRSRLLNVQSKEEAYRLLGEIQ</sequence>
<dbReference type="InterPro" id="IPR006327">
    <property type="entry name" value="PTS_IIC_fruc"/>
</dbReference>
<proteinExistence type="predicted"/>
<feature type="domain" description="PTS EIIB type-2" evidence="16">
    <location>
        <begin position="89"/>
        <end position="184"/>
    </location>
</feature>
<dbReference type="InterPro" id="IPR036095">
    <property type="entry name" value="PTS_EIIB-like_sf"/>
</dbReference>
<dbReference type="NCBIfam" id="TIGR01427">
    <property type="entry name" value="PTS_IIC_fructo"/>
    <property type="match status" value="1"/>
</dbReference>
<feature type="region of interest" description="Disordered" evidence="13">
    <location>
        <begin position="551"/>
        <end position="580"/>
    </location>
</feature>
<keyword evidence="11 14" id="KW-1133">Transmembrane helix</keyword>
<feature type="transmembrane region" description="Helical" evidence="14">
    <location>
        <begin position="302"/>
        <end position="328"/>
    </location>
</feature>
<dbReference type="InterPro" id="IPR003353">
    <property type="entry name" value="PTS_IIB_fruc"/>
</dbReference>
<dbReference type="Gene3D" id="3.40.930.10">
    <property type="entry name" value="Mannitol-specific EII, Chain A"/>
    <property type="match status" value="1"/>
</dbReference>
<keyword evidence="6" id="KW-0762">Sugar transport</keyword>
<keyword evidence="8" id="KW-0598">Phosphotransferase system</keyword>
<evidence type="ECO:0000256" key="5">
    <source>
        <dbReference type="ARBA" id="ARBA00022553"/>
    </source>
</evidence>
<dbReference type="Proteomes" id="UP000075683">
    <property type="component" value="Unassembled WGS sequence"/>
</dbReference>
<protein>
    <submittedName>
        <fullName evidence="18">PTS system, mannose-specific IIB component</fullName>
        <ecNumber evidence="18">2.7.1.69</ecNumber>
    </submittedName>
</protein>
<dbReference type="EC" id="2.7.1.69" evidence="18"/>
<feature type="domain" description="PTS EIIC type-2" evidence="17">
    <location>
        <begin position="210"/>
        <end position="543"/>
    </location>
</feature>
<name>A0A150LYX5_9BACI</name>
<feature type="domain" description="PTS EIIA type-2" evidence="15">
    <location>
        <begin position="586"/>
        <end position="731"/>
    </location>
</feature>
<dbReference type="InterPro" id="IPR013011">
    <property type="entry name" value="PTS_EIIB_2"/>
</dbReference>
<dbReference type="InterPro" id="IPR004715">
    <property type="entry name" value="PTS_IIA_fruc"/>
</dbReference>
<dbReference type="InterPro" id="IPR013014">
    <property type="entry name" value="PTS_EIIC_2"/>
</dbReference>
<keyword evidence="5" id="KW-0597">Phosphoprotein</keyword>
<dbReference type="SUPFAM" id="SSF52794">
    <property type="entry name" value="PTS system IIB component-like"/>
    <property type="match status" value="1"/>
</dbReference>
<dbReference type="NCBIfam" id="TIGR00829">
    <property type="entry name" value="FRU"/>
    <property type="match status" value="1"/>
</dbReference>
<feature type="compositionally biased region" description="Basic and acidic residues" evidence="13">
    <location>
        <begin position="559"/>
        <end position="574"/>
    </location>
</feature>
<dbReference type="FunFam" id="3.40.930.10:FF:000009">
    <property type="entry name" value="PTS system, fructose specific IIABC component"/>
    <property type="match status" value="1"/>
</dbReference>
<dbReference type="Gene3D" id="3.40.50.2300">
    <property type="match status" value="1"/>
</dbReference>
<dbReference type="InterPro" id="IPR050864">
    <property type="entry name" value="Bacterial_PTS_Sugar_Transport"/>
</dbReference>
<evidence type="ECO:0000256" key="11">
    <source>
        <dbReference type="ARBA" id="ARBA00022989"/>
    </source>
</evidence>
<accession>A0A150LYX5</accession>
<keyword evidence="3" id="KW-0813">Transport</keyword>
<dbReference type="PANTHER" id="PTHR30505:SF0">
    <property type="entry name" value="FRUCTOSE-LIKE PTS SYSTEM EIIBC COMPONENT-RELATED"/>
    <property type="match status" value="1"/>
</dbReference>
<dbReference type="EMBL" id="LQYT01000056">
    <property type="protein sequence ID" value="KYD17507.1"/>
    <property type="molecule type" value="Genomic_DNA"/>
</dbReference>
<evidence type="ECO:0000313" key="19">
    <source>
        <dbReference type="Proteomes" id="UP000075683"/>
    </source>
</evidence>
<dbReference type="InterPro" id="IPR003352">
    <property type="entry name" value="PTS_EIIC"/>
</dbReference>
<keyword evidence="7 18" id="KW-0808">Transferase</keyword>
<feature type="transmembrane region" description="Helical" evidence="14">
    <location>
        <begin position="220"/>
        <end position="240"/>
    </location>
</feature>
<dbReference type="PANTHER" id="PTHR30505">
    <property type="entry name" value="FRUCTOSE-LIKE PERMEASE"/>
    <property type="match status" value="1"/>
</dbReference>
<evidence type="ECO:0000256" key="10">
    <source>
        <dbReference type="ARBA" id="ARBA00022777"/>
    </source>
</evidence>
<comment type="subcellular location">
    <subcellularLocation>
        <location evidence="1">Cell inner membrane</location>
        <topology evidence="1">Multi-pass membrane protein</topology>
    </subcellularLocation>
    <subcellularLocation>
        <location evidence="2">Cytoplasm</location>
    </subcellularLocation>
</comment>
<keyword evidence="4" id="KW-1003">Cell membrane</keyword>
<evidence type="ECO:0000256" key="9">
    <source>
        <dbReference type="ARBA" id="ARBA00022692"/>
    </source>
</evidence>
<dbReference type="InterPro" id="IPR002178">
    <property type="entry name" value="PTS_EIIA_type-2_dom"/>
</dbReference>
<evidence type="ECO:0000256" key="12">
    <source>
        <dbReference type="ARBA" id="ARBA00023136"/>
    </source>
</evidence>
<evidence type="ECO:0000259" key="16">
    <source>
        <dbReference type="PROSITE" id="PS51099"/>
    </source>
</evidence>
<evidence type="ECO:0000313" key="18">
    <source>
        <dbReference type="EMBL" id="KYD17507.1"/>
    </source>
</evidence>
<dbReference type="STRING" id="301148.B4135_2529"/>
<comment type="caution">
    <text evidence="18">The sequence shown here is derived from an EMBL/GenBank/DDBJ whole genome shotgun (WGS) entry which is preliminary data.</text>
</comment>
<feature type="transmembrane region" description="Helical" evidence="14">
    <location>
        <begin position="523"/>
        <end position="544"/>
    </location>
</feature>
<reference evidence="18 19" key="1">
    <citation type="submission" date="2016-01" db="EMBL/GenBank/DDBJ databases">
        <title>Draft Genome Sequences of Seven Thermophilic Sporeformers Isolated from Foods.</title>
        <authorList>
            <person name="Berendsen E.M."/>
            <person name="Wells-Bennik M.H."/>
            <person name="Krawcyk A.O."/>
            <person name="De Jong A."/>
            <person name="Holsappel S."/>
            <person name="Eijlander R.T."/>
            <person name="Kuipers O.P."/>
        </authorList>
    </citation>
    <scope>NUCLEOTIDE SEQUENCE [LARGE SCALE GENOMIC DNA]</scope>
    <source>
        <strain evidence="18 19">B4135</strain>
    </source>
</reference>
<dbReference type="CDD" id="cd05569">
    <property type="entry name" value="PTS_IIB_fructose"/>
    <property type="match status" value="1"/>
</dbReference>
<evidence type="ECO:0000256" key="1">
    <source>
        <dbReference type="ARBA" id="ARBA00004429"/>
    </source>
</evidence>
<feature type="transmembrane region" description="Helical" evidence="14">
    <location>
        <begin position="261"/>
        <end position="282"/>
    </location>
</feature>
<dbReference type="GO" id="GO:0005886">
    <property type="term" value="C:plasma membrane"/>
    <property type="evidence" value="ECO:0007669"/>
    <property type="project" value="UniProtKB-SubCell"/>
</dbReference>
<dbReference type="SUPFAM" id="SSF55804">
    <property type="entry name" value="Phoshotransferase/anion transport protein"/>
    <property type="match status" value="1"/>
</dbReference>
<dbReference type="CDD" id="cd00211">
    <property type="entry name" value="PTS_IIA_fru"/>
    <property type="match status" value="1"/>
</dbReference>
<dbReference type="FunFam" id="3.40.50.2300:FF:000014">
    <property type="entry name" value="PTS system fructose-like transporter subunit IIB"/>
    <property type="match status" value="1"/>
</dbReference>
<dbReference type="PROSITE" id="PS51099">
    <property type="entry name" value="PTS_EIIB_TYPE_2"/>
    <property type="match status" value="1"/>
</dbReference>
<evidence type="ECO:0000256" key="6">
    <source>
        <dbReference type="ARBA" id="ARBA00022597"/>
    </source>
</evidence>
<keyword evidence="9 14" id="KW-0812">Transmembrane</keyword>
<dbReference type="Pfam" id="PF00359">
    <property type="entry name" value="PTS_EIIA_2"/>
    <property type="match status" value="1"/>
</dbReference>
<evidence type="ECO:0000256" key="3">
    <source>
        <dbReference type="ARBA" id="ARBA00022448"/>
    </source>
</evidence>
<evidence type="ECO:0000256" key="8">
    <source>
        <dbReference type="ARBA" id="ARBA00022683"/>
    </source>
</evidence>
<evidence type="ECO:0000259" key="15">
    <source>
        <dbReference type="PROSITE" id="PS51094"/>
    </source>
</evidence>
<feature type="transmembrane region" description="Helical" evidence="14">
    <location>
        <begin position="423"/>
        <end position="444"/>
    </location>
</feature>
<keyword evidence="12 14" id="KW-0472">Membrane</keyword>
<dbReference type="InterPro" id="IPR016152">
    <property type="entry name" value="PTrfase/Anion_transptr"/>
</dbReference>